<evidence type="ECO:0000256" key="1">
    <source>
        <dbReference type="SAM" id="MobiDB-lite"/>
    </source>
</evidence>
<evidence type="ECO:0000313" key="3">
    <source>
        <dbReference type="Proteomes" id="UP000765509"/>
    </source>
</evidence>
<comment type="caution">
    <text evidence="2">The sequence shown here is derived from an EMBL/GenBank/DDBJ whole genome shotgun (WGS) entry which is preliminary data.</text>
</comment>
<dbReference type="AlphaFoldDB" id="A0A9Q3C4J4"/>
<gene>
    <name evidence="2" type="ORF">O181_016128</name>
</gene>
<organism evidence="2 3">
    <name type="scientific">Austropuccinia psidii MF-1</name>
    <dbReference type="NCBI Taxonomy" id="1389203"/>
    <lineage>
        <taxon>Eukaryota</taxon>
        <taxon>Fungi</taxon>
        <taxon>Dikarya</taxon>
        <taxon>Basidiomycota</taxon>
        <taxon>Pucciniomycotina</taxon>
        <taxon>Pucciniomycetes</taxon>
        <taxon>Pucciniales</taxon>
        <taxon>Sphaerophragmiaceae</taxon>
        <taxon>Austropuccinia</taxon>
    </lineage>
</organism>
<dbReference type="Proteomes" id="UP000765509">
    <property type="component" value="Unassembled WGS sequence"/>
</dbReference>
<sequence>MGFYGQSVVPGDLGQFEFRWAHLVLGADRLPPWPLLASLELGQEGPNWSHVLWAVEALGGLNGPQPANQRGWAGGQRPQAQNQENGVGFGGEELPKGTNKTGYGLRSMNDFWGHAWPENMGVAQIPFKIHTRPIGL</sequence>
<feature type="region of interest" description="Disordered" evidence="1">
    <location>
        <begin position="64"/>
        <end position="99"/>
    </location>
</feature>
<accession>A0A9Q3C4J4</accession>
<evidence type="ECO:0000313" key="2">
    <source>
        <dbReference type="EMBL" id="MBW0476413.1"/>
    </source>
</evidence>
<proteinExistence type="predicted"/>
<reference evidence="2" key="1">
    <citation type="submission" date="2021-03" db="EMBL/GenBank/DDBJ databases">
        <title>Draft genome sequence of rust myrtle Austropuccinia psidii MF-1, a brazilian biotype.</title>
        <authorList>
            <person name="Quecine M.C."/>
            <person name="Pachon D.M.R."/>
            <person name="Bonatelli M.L."/>
            <person name="Correr F.H."/>
            <person name="Franceschini L.M."/>
            <person name="Leite T.F."/>
            <person name="Margarido G.R.A."/>
            <person name="Almeida C.A."/>
            <person name="Ferrarezi J.A."/>
            <person name="Labate C.A."/>
        </authorList>
    </citation>
    <scope>NUCLEOTIDE SEQUENCE</scope>
    <source>
        <strain evidence="2">MF-1</strain>
    </source>
</reference>
<name>A0A9Q3C4J4_9BASI</name>
<dbReference type="EMBL" id="AVOT02004460">
    <property type="protein sequence ID" value="MBW0476413.1"/>
    <property type="molecule type" value="Genomic_DNA"/>
</dbReference>
<keyword evidence="3" id="KW-1185">Reference proteome</keyword>
<protein>
    <submittedName>
        <fullName evidence="2">Uncharacterized protein</fullName>
    </submittedName>
</protein>